<dbReference type="PROSITE" id="PS51257">
    <property type="entry name" value="PROKAR_LIPOPROTEIN"/>
    <property type="match status" value="1"/>
</dbReference>
<dbReference type="InterPro" id="IPR006129">
    <property type="entry name" value="AdhesinB"/>
</dbReference>
<keyword evidence="3" id="KW-0479">Metal-binding</keyword>
<dbReference type="PANTHER" id="PTHR42953">
    <property type="entry name" value="HIGH-AFFINITY ZINC UPTAKE SYSTEM PROTEIN ZNUA-RELATED"/>
    <property type="match status" value="1"/>
</dbReference>
<dbReference type="PANTHER" id="PTHR42953:SF1">
    <property type="entry name" value="METAL-BINDING PROTEIN HI_0362-RELATED"/>
    <property type="match status" value="1"/>
</dbReference>
<dbReference type="OrthoDB" id="9810636at2"/>
<dbReference type="PRINTS" id="PR00691">
    <property type="entry name" value="ADHESINB"/>
</dbReference>
<sequence>MKHFGLLLLMLVLVACASPGAPDGNLSDRPIRVVTTTGIVGDLVQNIGGERVSVISLMGPGVDPHVYKASARDVIRLQDADIIFYNGLHLEAAMGDVLERMQGRVRTVAVTAGIPRESLLPSDKYENLYDPHIWFDVTLWKRAAEHVRDALIDLDPSNASVYRANADNYIRQLDALHTYALEQSATIPAGQRVLITAHDAFRYFGRAYGFEVRGLQGISTATEAGAADVQALAEFIATRHIPAIFVETSVPQRTIEAVQAAVQERGFTVAIGGELFSDALGTPGTSEGTYIGMVRHNIDTIVRALRGAA</sequence>
<organism evidence="7 8">
    <name type="scientific">Roseiflexus castenholzii (strain DSM 13941 / HLO8)</name>
    <dbReference type="NCBI Taxonomy" id="383372"/>
    <lineage>
        <taxon>Bacteria</taxon>
        <taxon>Bacillati</taxon>
        <taxon>Chloroflexota</taxon>
        <taxon>Chloroflexia</taxon>
        <taxon>Chloroflexales</taxon>
        <taxon>Roseiflexineae</taxon>
        <taxon>Roseiflexaceae</taxon>
        <taxon>Roseiflexus</taxon>
    </lineage>
</organism>
<dbReference type="RefSeq" id="WP_012120242.1">
    <property type="nucleotide sequence ID" value="NC_009767.1"/>
</dbReference>
<dbReference type="Pfam" id="PF01297">
    <property type="entry name" value="ZnuA"/>
    <property type="match status" value="1"/>
</dbReference>
<proteinExistence type="inferred from homology"/>
<dbReference type="GO" id="GO:0030001">
    <property type="term" value="P:metal ion transport"/>
    <property type="evidence" value="ECO:0007669"/>
    <property type="project" value="InterPro"/>
</dbReference>
<dbReference type="KEGG" id="rca:Rcas_1724"/>
<protein>
    <submittedName>
        <fullName evidence="7">Periplasmic solute binding protein</fullName>
    </submittedName>
</protein>
<dbReference type="GO" id="GO:0007155">
    <property type="term" value="P:cell adhesion"/>
    <property type="evidence" value="ECO:0007669"/>
    <property type="project" value="InterPro"/>
</dbReference>
<dbReference type="InterPro" id="IPR050492">
    <property type="entry name" value="Bact_metal-bind_prot9"/>
</dbReference>
<dbReference type="GO" id="GO:0046872">
    <property type="term" value="F:metal ion binding"/>
    <property type="evidence" value="ECO:0007669"/>
    <property type="project" value="UniProtKB-KW"/>
</dbReference>
<evidence type="ECO:0000256" key="4">
    <source>
        <dbReference type="ARBA" id="ARBA00022729"/>
    </source>
</evidence>
<dbReference type="Gene3D" id="3.40.50.1980">
    <property type="entry name" value="Nitrogenase molybdenum iron protein domain"/>
    <property type="match status" value="2"/>
</dbReference>
<evidence type="ECO:0000256" key="3">
    <source>
        <dbReference type="ARBA" id="ARBA00022723"/>
    </source>
</evidence>
<reference evidence="7 8" key="1">
    <citation type="submission" date="2007-08" db="EMBL/GenBank/DDBJ databases">
        <title>Complete sequence of Roseiflexus castenholzii DSM 13941.</title>
        <authorList>
            <consortium name="US DOE Joint Genome Institute"/>
            <person name="Copeland A."/>
            <person name="Lucas S."/>
            <person name="Lapidus A."/>
            <person name="Barry K."/>
            <person name="Glavina del Rio T."/>
            <person name="Dalin E."/>
            <person name="Tice H."/>
            <person name="Pitluck S."/>
            <person name="Thompson L.S."/>
            <person name="Brettin T."/>
            <person name="Bruce D."/>
            <person name="Detter J.C."/>
            <person name="Han C."/>
            <person name="Tapia R."/>
            <person name="Schmutz J."/>
            <person name="Larimer F."/>
            <person name="Land M."/>
            <person name="Hauser L."/>
            <person name="Kyrpides N."/>
            <person name="Mikhailova N."/>
            <person name="Bryant D.A."/>
            <person name="Hanada S."/>
            <person name="Tsukatani Y."/>
            <person name="Richardson P."/>
        </authorList>
    </citation>
    <scope>NUCLEOTIDE SEQUENCE [LARGE SCALE GENOMIC DNA]</scope>
    <source>
        <strain evidence="8">DSM 13941 / HLO8</strain>
    </source>
</reference>
<gene>
    <name evidence="7" type="ordered locus">Rcas_1724</name>
</gene>
<dbReference type="InterPro" id="IPR006128">
    <property type="entry name" value="Lipoprotein_PsaA-like"/>
</dbReference>
<keyword evidence="4 6" id="KW-0732">Signal</keyword>
<accession>A7NJZ6</accession>
<evidence type="ECO:0000256" key="1">
    <source>
        <dbReference type="ARBA" id="ARBA00004196"/>
    </source>
</evidence>
<dbReference type="HOGENOM" id="CLU_016838_1_1_0"/>
<name>A7NJZ6_ROSCS</name>
<comment type="subcellular location">
    <subcellularLocation>
        <location evidence="1">Cell envelope</location>
    </subcellularLocation>
</comment>
<evidence type="ECO:0000313" key="8">
    <source>
        <dbReference type="Proteomes" id="UP000000263"/>
    </source>
</evidence>
<feature type="signal peptide" evidence="6">
    <location>
        <begin position="1"/>
        <end position="17"/>
    </location>
</feature>
<dbReference type="Proteomes" id="UP000000263">
    <property type="component" value="Chromosome"/>
</dbReference>
<dbReference type="eggNOG" id="COG0803">
    <property type="taxonomic scope" value="Bacteria"/>
</dbReference>
<dbReference type="SUPFAM" id="SSF53807">
    <property type="entry name" value="Helical backbone' metal receptor"/>
    <property type="match status" value="1"/>
</dbReference>
<keyword evidence="8" id="KW-1185">Reference proteome</keyword>
<dbReference type="AlphaFoldDB" id="A7NJZ6"/>
<dbReference type="GO" id="GO:0030313">
    <property type="term" value="C:cell envelope"/>
    <property type="evidence" value="ECO:0007669"/>
    <property type="project" value="UniProtKB-SubCell"/>
</dbReference>
<feature type="chain" id="PRO_5002713869" evidence="6">
    <location>
        <begin position="18"/>
        <end position="309"/>
    </location>
</feature>
<evidence type="ECO:0000256" key="6">
    <source>
        <dbReference type="SAM" id="SignalP"/>
    </source>
</evidence>
<dbReference type="PRINTS" id="PR00690">
    <property type="entry name" value="ADHESNFAMILY"/>
</dbReference>
<comment type="similarity">
    <text evidence="5">Belongs to the bacterial solute-binding protein 9 family.</text>
</comment>
<dbReference type="STRING" id="383372.Rcas_1724"/>
<dbReference type="InterPro" id="IPR006127">
    <property type="entry name" value="ZnuA-like"/>
</dbReference>
<evidence type="ECO:0000313" key="7">
    <source>
        <dbReference type="EMBL" id="ABU57816.1"/>
    </source>
</evidence>
<evidence type="ECO:0000256" key="2">
    <source>
        <dbReference type="ARBA" id="ARBA00022448"/>
    </source>
</evidence>
<dbReference type="SMR" id="A7NJZ6"/>
<keyword evidence="2 5" id="KW-0813">Transport</keyword>
<dbReference type="EMBL" id="CP000804">
    <property type="protein sequence ID" value="ABU57816.1"/>
    <property type="molecule type" value="Genomic_DNA"/>
</dbReference>
<evidence type="ECO:0000256" key="5">
    <source>
        <dbReference type="RuleBase" id="RU003512"/>
    </source>
</evidence>